<dbReference type="Pfam" id="PF13510">
    <property type="entry name" value="Fer2_4"/>
    <property type="match status" value="1"/>
</dbReference>
<dbReference type="PANTHER" id="PTHR43105:SF14">
    <property type="entry name" value="FORMATE DEHYDROGENASE H"/>
    <property type="match status" value="1"/>
</dbReference>
<dbReference type="GO" id="GO:0046872">
    <property type="term" value="F:metal ion binding"/>
    <property type="evidence" value="ECO:0007669"/>
    <property type="project" value="UniProtKB-KW"/>
</dbReference>
<dbReference type="InterPro" id="IPR001041">
    <property type="entry name" value="2Fe-2S_ferredoxin-type"/>
</dbReference>
<dbReference type="Gene3D" id="3.40.50.740">
    <property type="match status" value="1"/>
</dbReference>
<keyword evidence="13" id="KW-0472">Membrane</keyword>
<gene>
    <name evidence="19" type="ORF">C8D99_10556</name>
</gene>
<evidence type="ECO:0000256" key="13">
    <source>
        <dbReference type="ARBA" id="ARBA00023136"/>
    </source>
</evidence>
<name>A0A4R8M8T7_9BACT</name>
<sequence>MGTHRIKAVINGREITSEPGVTILQAARANGIRIPSLCDHPALPPSGACRVCLVEVEKNPKLLPACTTPLTDGMVADAFSPKALAARKAVVEMILIRHPLDCFSCESNGRCELQNLAYELGIEESPFRDDGDVCTEHELDDTNPFFIRDMNKCILCGRCVRACDHQSGYHAIDFQFRGIKTMIHPPVGSKLEESDCVFCGQCVQMCPVGALTEKKAVGQGRAWQTKTVRTTCPYCGVGCQLDLHVNGDRIARVTGTEDGMPNRGRLCVKGRFGYDFIYSDERLTKPLIRVRKGEKKSPDDEFREASWDEALDLVSSRLKEVMQKHGPDAVGGVSCARSLNEDSYSMQKLFRMVFQNHNVDHCARV</sequence>
<keyword evidence="20" id="KW-1185">Reference proteome</keyword>
<feature type="domain" description="4Fe-4S Mo/W bis-MGD-type" evidence="17">
    <location>
        <begin position="225"/>
        <end position="281"/>
    </location>
</feature>
<evidence type="ECO:0000313" key="20">
    <source>
        <dbReference type="Proteomes" id="UP000295066"/>
    </source>
</evidence>
<evidence type="ECO:0000256" key="6">
    <source>
        <dbReference type="ARBA" id="ARBA00022723"/>
    </source>
</evidence>
<dbReference type="SMART" id="SM00929">
    <property type="entry name" value="NADH-G_4Fe-4S_3"/>
    <property type="match status" value="1"/>
</dbReference>
<dbReference type="InterPro" id="IPR017900">
    <property type="entry name" value="4Fe4S_Fe_S_CS"/>
</dbReference>
<dbReference type="InterPro" id="IPR017896">
    <property type="entry name" value="4Fe4S_Fe-S-bd"/>
</dbReference>
<evidence type="ECO:0000256" key="11">
    <source>
        <dbReference type="ARBA" id="ARBA00023014"/>
    </source>
</evidence>
<comment type="cofactor">
    <cofactor evidence="14">
        <name>[2Fe-2S] cluster</name>
        <dbReference type="ChEBI" id="CHEBI:190135"/>
    </cofactor>
</comment>
<dbReference type="Pfam" id="PF10588">
    <property type="entry name" value="NADH-G_4Fe-4S_3"/>
    <property type="match status" value="1"/>
</dbReference>
<keyword evidence="12" id="KW-0520">NAD</keyword>
<dbReference type="InterPro" id="IPR006963">
    <property type="entry name" value="Mopterin_OxRdtase_4Fe-4S_dom"/>
</dbReference>
<dbReference type="FunFam" id="3.10.20.740:FF:000004">
    <property type="entry name" value="NADH-quinone oxidoreductase"/>
    <property type="match status" value="1"/>
</dbReference>
<keyword evidence="4" id="KW-0004">4Fe-4S</keyword>
<evidence type="ECO:0000256" key="7">
    <source>
        <dbReference type="ARBA" id="ARBA00022737"/>
    </source>
</evidence>
<protein>
    <submittedName>
        <fullName evidence="19">4Fe-4S dicluster protein</fullName>
    </submittedName>
</protein>
<dbReference type="Pfam" id="PF04879">
    <property type="entry name" value="Molybdop_Fe4S4"/>
    <property type="match status" value="1"/>
</dbReference>
<accession>A0A4R8M8T7</accession>
<evidence type="ECO:0000256" key="12">
    <source>
        <dbReference type="ARBA" id="ARBA00023027"/>
    </source>
</evidence>
<dbReference type="PROSITE" id="PS51379">
    <property type="entry name" value="4FE4S_FER_2"/>
    <property type="match status" value="2"/>
</dbReference>
<keyword evidence="11" id="KW-0411">Iron-sulfur</keyword>
<dbReference type="SUPFAM" id="SSF54862">
    <property type="entry name" value="4Fe-4S ferredoxins"/>
    <property type="match status" value="1"/>
</dbReference>
<evidence type="ECO:0000256" key="4">
    <source>
        <dbReference type="ARBA" id="ARBA00022485"/>
    </source>
</evidence>
<dbReference type="Gene3D" id="2.20.25.90">
    <property type="entry name" value="ADC-like domains"/>
    <property type="match status" value="1"/>
</dbReference>
<dbReference type="GO" id="GO:0003954">
    <property type="term" value="F:NADH dehydrogenase activity"/>
    <property type="evidence" value="ECO:0007669"/>
    <property type="project" value="TreeGrafter"/>
</dbReference>
<feature type="domain" description="4Fe-4S ferredoxin-type" evidence="16">
    <location>
        <begin position="187"/>
        <end position="216"/>
    </location>
</feature>
<dbReference type="PROSITE" id="PS51085">
    <property type="entry name" value="2FE2S_FER_2"/>
    <property type="match status" value="1"/>
</dbReference>
<dbReference type="Proteomes" id="UP000295066">
    <property type="component" value="Unassembled WGS sequence"/>
</dbReference>
<reference evidence="19 20" key="1">
    <citation type="submission" date="2019-03" db="EMBL/GenBank/DDBJ databases">
        <title>Genomic Encyclopedia of Type Strains, Phase IV (KMG-IV): sequencing the most valuable type-strain genomes for metagenomic binning, comparative biology and taxonomic classification.</title>
        <authorList>
            <person name="Goeker M."/>
        </authorList>
    </citation>
    <scope>NUCLEOTIDE SEQUENCE [LARGE SCALE GENOMIC DNA]</scope>
    <source>
        <strain evidence="19 20">DSM 25964</strain>
    </source>
</reference>
<evidence type="ECO:0000256" key="3">
    <source>
        <dbReference type="ARBA" id="ARBA00005404"/>
    </source>
</evidence>
<comment type="subcellular location">
    <subcellularLocation>
        <location evidence="2">Membrane</location>
    </subcellularLocation>
</comment>
<dbReference type="SUPFAM" id="SSF54292">
    <property type="entry name" value="2Fe-2S ferredoxin-like"/>
    <property type="match status" value="1"/>
</dbReference>
<keyword evidence="9" id="KW-0560">Oxidoreductase</keyword>
<dbReference type="Pfam" id="PF00384">
    <property type="entry name" value="Molybdopterin"/>
    <property type="match status" value="1"/>
</dbReference>
<dbReference type="InterPro" id="IPR006656">
    <property type="entry name" value="Mopterin_OxRdtase"/>
</dbReference>
<dbReference type="GO" id="GO:0008137">
    <property type="term" value="F:NADH dehydrogenase (ubiquinone) activity"/>
    <property type="evidence" value="ECO:0007669"/>
    <property type="project" value="InterPro"/>
</dbReference>
<evidence type="ECO:0000256" key="5">
    <source>
        <dbReference type="ARBA" id="ARBA00022714"/>
    </source>
</evidence>
<dbReference type="InterPro" id="IPR036010">
    <property type="entry name" value="2Fe-2S_ferredoxin-like_sf"/>
</dbReference>
<keyword evidence="10" id="KW-0408">Iron</keyword>
<dbReference type="GO" id="GO:0051537">
    <property type="term" value="F:2 iron, 2 sulfur cluster binding"/>
    <property type="evidence" value="ECO:0007669"/>
    <property type="project" value="UniProtKB-KW"/>
</dbReference>
<dbReference type="CDD" id="cd00207">
    <property type="entry name" value="fer2"/>
    <property type="match status" value="1"/>
</dbReference>
<keyword evidence="8" id="KW-1278">Translocase</keyword>
<dbReference type="PROSITE" id="PS00551">
    <property type="entry name" value="MOLYBDOPTERIN_PROK_1"/>
    <property type="match status" value="1"/>
</dbReference>
<evidence type="ECO:0000256" key="2">
    <source>
        <dbReference type="ARBA" id="ARBA00004370"/>
    </source>
</evidence>
<proteinExistence type="inferred from homology"/>
<comment type="cofactor">
    <cofactor evidence="1">
        <name>[4Fe-4S] cluster</name>
        <dbReference type="ChEBI" id="CHEBI:49883"/>
    </cofactor>
</comment>
<evidence type="ECO:0000256" key="8">
    <source>
        <dbReference type="ARBA" id="ARBA00022967"/>
    </source>
</evidence>
<dbReference type="Gene3D" id="3.30.70.20">
    <property type="match status" value="1"/>
</dbReference>
<comment type="similarity">
    <text evidence="3">Belongs to the complex I 75 kDa subunit family.</text>
</comment>
<evidence type="ECO:0000256" key="1">
    <source>
        <dbReference type="ARBA" id="ARBA00001966"/>
    </source>
</evidence>
<dbReference type="InterPro" id="IPR000283">
    <property type="entry name" value="NADH_UbQ_OxRdtase_75kDa_su_CS"/>
</dbReference>
<dbReference type="EMBL" id="SORI01000005">
    <property type="protein sequence ID" value="TDY61644.1"/>
    <property type="molecule type" value="Genomic_DNA"/>
</dbReference>
<dbReference type="PROSITE" id="PS51839">
    <property type="entry name" value="4FE4S_HC3"/>
    <property type="match status" value="1"/>
</dbReference>
<comment type="caution">
    <text evidence="19">The sequence shown here is derived from an EMBL/GenBank/DDBJ whole genome shotgun (WGS) entry which is preliminary data.</text>
</comment>
<organism evidence="19 20">
    <name type="scientific">Aminivibrio pyruvatiphilus</name>
    <dbReference type="NCBI Taxonomy" id="1005740"/>
    <lineage>
        <taxon>Bacteria</taxon>
        <taxon>Thermotogati</taxon>
        <taxon>Synergistota</taxon>
        <taxon>Synergistia</taxon>
        <taxon>Synergistales</taxon>
        <taxon>Aminobacteriaceae</taxon>
        <taxon>Aminivibrio</taxon>
    </lineage>
</organism>
<evidence type="ECO:0000256" key="9">
    <source>
        <dbReference type="ARBA" id="ARBA00023002"/>
    </source>
</evidence>
<feature type="domain" description="2Fe-2S ferredoxin-type" evidence="15">
    <location>
        <begin position="4"/>
        <end position="82"/>
    </location>
</feature>
<dbReference type="InterPro" id="IPR027467">
    <property type="entry name" value="MopterinOxRdtase_cofactor_BS"/>
</dbReference>
<evidence type="ECO:0000259" key="17">
    <source>
        <dbReference type="PROSITE" id="PS51669"/>
    </source>
</evidence>
<dbReference type="GO" id="GO:0042773">
    <property type="term" value="P:ATP synthesis coupled electron transport"/>
    <property type="evidence" value="ECO:0007669"/>
    <property type="project" value="InterPro"/>
</dbReference>
<keyword evidence="6" id="KW-0479">Metal-binding</keyword>
<dbReference type="FunFam" id="3.30.70.20:FF:000035">
    <property type="entry name" value="Iron hydrogenase 1"/>
    <property type="match status" value="1"/>
</dbReference>
<dbReference type="InterPro" id="IPR050123">
    <property type="entry name" value="Prok_molybdopt-oxidoreductase"/>
</dbReference>
<dbReference type="PROSITE" id="PS00198">
    <property type="entry name" value="4FE4S_FER_1"/>
    <property type="match status" value="1"/>
</dbReference>
<dbReference type="PROSITE" id="PS51669">
    <property type="entry name" value="4FE4S_MOW_BIS_MGD"/>
    <property type="match status" value="1"/>
</dbReference>
<dbReference type="SUPFAM" id="SSF53706">
    <property type="entry name" value="Formate dehydrogenase/DMSO reductase, domains 1-3"/>
    <property type="match status" value="1"/>
</dbReference>
<dbReference type="Gene3D" id="3.10.20.740">
    <property type="match status" value="1"/>
</dbReference>
<evidence type="ECO:0000313" key="19">
    <source>
        <dbReference type="EMBL" id="TDY61644.1"/>
    </source>
</evidence>
<dbReference type="AlphaFoldDB" id="A0A4R8M8T7"/>
<dbReference type="PANTHER" id="PTHR43105">
    <property type="entry name" value="RESPIRATORY NITRATE REDUCTASE"/>
    <property type="match status" value="1"/>
</dbReference>
<evidence type="ECO:0000256" key="10">
    <source>
        <dbReference type="ARBA" id="ARBA00023004"/>
    </source>
</evidence>
<dbReference type="Pfam" id="PF12838">
    <property type="entry name" value="Fer4_7"/>
    <property type="match status" value="1"/>
</dbReference>
<evidence type="ECO:0000256" key="14">
    <source>
        <dbReference type="ARBA" id="ARBA00034078"/>
    </source>
</evidence>
<dbReference type="GO" id="GO:0016020">
    <property type="term" value="C:membrane"/>
    <property type="evidence" value="ECO:0007669"/>
    <property type="project" value="UniProtKB-SubCell"/>
</dbReference>
<keyword evidence="7" id="KW-0677">Repeat</keyword>
<dbReference type="SMART" id="SM00926">
    <property type="entry name" value="Molybdop_Fe4S4"/>
    <property type="match status" value="1"/>
</dbReference>
<feature type="domain" description="4Fe-4S His(Cys)3-ligated-type" evidence="18">
    <location>
        <begin position="82"/>
        <end position="121"/>
    </location>
</feature>
<dbReference type="PROSITE" id="PS00641">
    <property type="entry name" value="COMPLEX1_75K_1"/>
    <property type="match status" value="1"/>
</dbReference>
<dbReference type="FunFam" id="2.20.25.90:FF:000001">
    <property type="entry name" value="Formate dehydrogenase subunit alpha"/>
    <property type="match status" value="1"/>
</dbReference>
<evidence type="ECO:0000259" key="16">
    <source>
        <dbReference type="PROSITE" id="PS51379"/>
    </source>
</evidence>
<feature type="domain" description="4Fe-4S ferredoxin-type" evidence="16">
    <location>
        <begin position="143"/>
        <end position="174"/>
    </location>
</feature>
<evidence type="ECO:0000259" key="18">
    <source>
        <dbReference type="PROSITE" id="PS51839"/>
    </source>
</evidence>
<evidence type="ECO:0000259" key="15">
    <source>
        <dbReference type="PROSITE" id="PS51085"/>
    </source>
</evidence>
<keyword evidence="5" id="KW-0001">2Fe-2S</keyword>
<dbReference type="InterPro" id="IPR019574">
    <property type="entry name" value="NADH_UbQ_OxRdtase_Gsu_4Fe4S-bd"/>
</dbReference>
<dbReference type="GO" id="GO:0051539">
    <property type="term" value="F:4 iron, 4 sulfur cluster binding"/>
    <property type="evidence" value="ECO:0007669"/>
    <property type="project" value="UniProtKB-KW"/>
</dbReference>